<dbReference type="STRING" id="1121025.SAMN02745249_00872"/>
<proteinExistence type="predicted"/>
<dbReference type="SUPFAM" id="SSF53756">
    <property type="entry name" value="UDP-Glycosyltransferase/glycogen phosphorylase"/>
    <property type="match status" value="1"/>
</dbReference>
<dbReference type="OrthoDB" id="9802525at2"/>
<dbReference type="Pfam" id="PF13439">
    <property type="entry name" value="Glyco_transf_4"/>
    <property type="match status" value="1"/>
</dbReference>
<dbReference type="InterPro" id="IPR028098">
    <property type="entry name" value="Glyco_trans_4-like_N"/>
</dbReference>
<reference evidence="3 4" key="1">
    <citation type="submission" date="2016-11" db="EMBL/GenBank/DDBJ databases">
        <authorList>
            <person name="Jaros S."/>
            <person name="Januszkiewicz K."/>
            <person name="Wedrychowicz H."/>
        </authorList>
    </citation>
    <scope>NUCLEOTIDE SEQUENCE [LARGE SCALE GENOMIC DNA]</scope>
    <source>
        <strain evidence="3 4">DSM 15692</strain>
    </source>
</reference>
<dbReference type="EMBL" id="FQUF01000011">
    <property type="protein sequence ID" value="SHE66465.1"/>
    <property type="molecule type" value="Genomic_DNA"/>
</dbReference>
<evidence type="ECO:0000313" key="3">
    <source>
        <dbReference type="EMBL" id="SHE66465.1"/>
    </source>
</evidence>
<evidence type="ECO:0000313" key="4">
    <source>
        <dbReference type="Proteomes" id="UP000184128"/>
    </source>
</evidence>
<dbReference type="Proteomes" id="UP000184128">
    <property type="component" value="Unassembled WGS sequence"/>
</dbReference>
<feature type="domain" description="Glycosyl transferase family 1" evidence="1">
    <location>
        <begin position="196"/>
        <end position="355"/>
    </location>
</feature>
<accession>A0A1M4VBW7</accession>
<dbReference type="PANTHER" id="PTHR45947:SF3">
    <property type="entry name" value="SULFOQUINOVOSYL TRANSFERASE SQD2"/>
    <property type="match status" value="1"/>
</dbReference>
<dbReference type="PANTHER" id="PTHR45947">
    <property type="entry name" value="SULFOQUINOVOSYL TRANSFERASE SQD2"/>
    <property type="match status" value="1"/>
</dbReference>
<sequence length="392" mass="45083">MKILLATDLYLPAVNGVVTSTVSLKRSLESLGHDVRVLTLSDIGYIDMDQDIYAISSMNVNKIYPGARVRFFRDRPILTEIIHWKPDIIHTQSEFSAFQMAKYITHYLPIPIIHTYHTVYEDYTHYFSPSKKMGRKIVALFTKTRLKEAQAIIAPTNKVARLLTEYEVEKPIRVIPTGIELNHFQNRASKEQLANLRRRYGIPKDAFLMVSLGRLGKEKNIEELLYFLSMIKTKPYFLIVGDGPNHYHLRQYTKELGLEKQVIFTGMIAPKDVPIYYQVADFFVSASTSETQGLTYIEALASGLPVLCRADESIENVIIDGKNGFQYRSFKEFEACLYTLIQQSNVSHEMETFARNFANTHYSSTSFGEQVEQIYEEVIESFPTHSLMQINR</sequence>
<dbReference type="AlphaFoldDB" id="A0A1M4VBW7"/>
<evidence type="ECO:0000259" key="1">
    <source>
        <dbReference type="Pfam" id="PF00534"/>
    </source>
</evidence>
<protein>
    <submittedName>
        <fullName evidence="3">1,2-diacylglycerol 3-alpha-glucosyltransferase</fullName>
    </submittedName>
</protein>
<dbReference type="Gene3D" id="3.40.50.2000">
    <property type="entry name" value="Glycogen Phosphorylase B"/>
    <property type="match status" value="2"/>
</dbReference>
<evidence type="ECO:0000259" key="2">
    <source>
        <dbReference type="Pfam" id="PF13439"/>
    </source>
</evidence>
<dbReference type="RefSeq" id="WP_073296964.1">
    <property type="nucleotide sequence ID" value="NZ_FQUF01000011.1"/>
</dbReference>
<keyword evidence="4" id="KW-1185">Reference proteome</keyword>
<organism evidence="3 4">
    <name type="scientific">Atopostipes suicloacalis DSM 15692</name>
    <dbReference type="NCBI Taxonomy" id="1121025"/>
    <lineage>
        <taxon>Bacteria</taxon>
        <taxon>Bacillati</taxon>
        <taxon>Bacillota</taxon>
        <taxon>Bacilli</taxon>
        <taxon>Lactobacillales</taxon>
        <taxon>Carnobacteriaceae</taxon>
        <taxon>Atopostipes</taxon>
    </lineage>
</organism>
<dbReference type="InterPro" id="IPR001296">
    <property type="entry name" value="Glyco_trans_1"/>
</dbReference>
<feature type="domain" description="Glycosyltransferase subfamily 4-like N-terminal" evidence="2">
    <location>
        <begin position="14"/>
        <end position="182"/>
    </location>
</feature>
<dbReference type="Pfam" id="PF00534">
    <property type="entry name" value="Glycos_transf_1"/>
    <property type="match status" value="1"/>
</dbReference>
<name>A0A1M4VBW7_9LACT</name>
<gene>
    <name evidence="3" type="ORF">SAMN02745249_00872</name>
</gene>
<keyword evidence="3" id="KW-0808">Transferase</keyword>
<dbReference type="InterPro" id="IPR050194">
    <property type="entry name" value="Glycosyltransferase_grp1"/>
</dbReference>
<dbReference type="GO" id="GO:0016758">
    <property type="term" value="F:hexosyltransferase activity"/>
    <property type="evidence" value="ECO:0007669"/>
    <property type="project" value="TreeGrafter"/>
</dbReference>